<feature type="domain" description="RNA 2-O ribose methyltransferase substrate binding" evidence="3">
    <location>
        <begin position="6"/>
        <end position="80"/>
    </location>
</feature>
<dbReference type="Pfam" id="PF08032">
    <property type="entry name" value="SpoU_sub_bind"/>
    <property type="match status" value="1"/>
</dbReference>
<dbReference type="InterPro" id="IPR001537">
    <property type="entry name" value="SpoU_MeTrfase"/>
</dbReference>
<dbReference type="Pfam" id="PF00588">
    <property type="entry name" value="SpoU_methylase"/>
    <property type="match status" value="1"/>
</dbReference>
<evidence type="ECO:0000313" key="4">
    <source>
        <dbReference type="EMBL" id="TYP73477.1"/>
    </source>
</evidence>
<protein>
    <submittedName>
        <fullName evidence="4">23S rRNA (Guanosine2251-2'-O)-methyltransferase</fullName>
    </submittedName>
</protein>
<dbReference type="AlphaFoldDB" id="A0A5S5C2F2"/>
<dbReference type="OrthoDB" id="9794400at2"/>
<dbReference type="GO" id="GO:0003723">
    <property type="term" value="F:RNA binding"/>
    <property type="evidence" value="ECO:0007669"/>
    <property type="project" value="InterPro"/>
</dbReference>
<evidence type="ECO:0000313" key="5">
    <source>
        <dbReference type="Proteomes" id="UP000324376"/>
    </source>
</evidence>
<dbReference type="CDD" id="cd18103">
    <property type="entry name" value="SpoU-like_RlmB"/>
    <property type="match status" value="1"/>
</dbReference>
<dbReference type="SMART" id="SM00967">
    <property type="entry name" value="SpoU_sub_bind"/>
    <property type="match status" value="1"/>
</dbReference>
<dbReference type="InterPro" id="IPR029026">
    <property type="entry name" value="tRNA_m1G_MTases_N"/>
</dbReference>
<proteinExistence type="predicted"/>
<keyword evidence="2 4" id="KW-0808">Transferase</keyword>
<dbReference type="InterPro" id="IPR013123">
    <property type="entry name" value="SpoU_subst-bd"/>
</dbReference>
<dbReference type="Gene3D" id="3.30.1330.30">
    <property type="match status" value="1"/>
</dbReference>
<name>A0A5S5C2F2_9FLAO</name>
<evidence type="ECO:0000256" key="2">
    <source>
        <dbReference type="ARBA" id="ARBA00022679"/>
    </source>
</evidence>
<dbReference type="GO" id="GO:0006396">
    <property type="term" value="P:RNA processing"/>
    <property type="evidence" value="ECO:0007669"/>
    <property type="project" value="InterPro"/>
</dbReference>
<keyword evidence="5" id="KW-1185">Reference proteome</keyword>
<dbReference type="Gene3D" id="3.40.1280.10">
    <property type="match status" value="1"/>
</dbReference>
<dbReference type="GO" id="GO:0032259">
    <property type="term" value="P:methylation"/>
    <property type="evidence" value="ECO:0007669"/>
    <property type="project" value="UniProtKB-KW"/>
</dbReference>
<organism evidence="4 5">
    <name type="scientific">Aquimarina intermedia</name>
    <dbReference type="NCBI Taxonomy" id="350814"/>
    <lineage>
        <taxon>Bacteria</taxon>
        <taxon>Pseudomonadati</taxon>
        <taxon>Bacteroidota</taxon>
        <taxon>Flavobacteriia</taxon>
        <taxon>Flavobacteriales</taxon>
        <taxon>Flavobacteriaceae</taxon>
        <taxon>Aquimarina</taxon>
    </lineage>
</organism>
<dbReference type="EMBL" id="VNHU01000005">
    <property type="protein sequence ID" value="TYP73477.1"/>
    <property type="molecule type" value="Genomic_DNA"/>
</dbReference>
<gene>
    <name evidence="4" type="ORF">BD809_10564</name>
</gene>
<dbReference type="NCBIfam" id="TIGR00186">
    <property type="entry name" value="rRNA_methyl_3"/>
    <property type="match status" value="1"/>
</dbReference>
<dbReference type="InterPro" id="IPR029064">
    <property type="entry name" value="Ribosomal_eL30-like_sf"/>
</dbReference>
<dbReference type="GO" id="GO:0008173">
    <property type="term" value="F:RNA methyltransferase activity"/>
    <property type="evidence" value="ECO:0007669"/>
    <property type="project" value="InterPro"/>
</dbReference>
<dbReference type="SUPFAM" id="SSF55315">
    <property type="entry name" value="L30e-like"/>
    <property type="match status" value="1"/>
</dbReference>
<dbReference type="SUPFAM" id="SSF75217">
    <property type="entry name" value="alpha/beta knot"/>
    <property type="match status" value="1"/>
</dbReference>
<reference evidence="4 5" key="1">
    <citation type="submission" date="2019-07" db="EMBL/GenBank/DDBJ databases">
        <title>Genomic Encyclopedia of Archaeal and Bacterial Type Strains, Phase II (KMG-II): from individual species to whole genera.</title>
        <authorList>
            <person name="Goeker M."/>
        </authorList>
    </citation>
    <scope>NUCLEOTIDE SEQUENCE [LARGE SCALE GENOMIC DNA]</scope>
    <source>
        <strain evidence="4 5">DSM 17527</strain>
    </source>
</reference>
<dbReference type="InterPro" id="IPR029028">
    <property type="entry name" value="Alpha/beta_knot_MTases"/>
</dbReference>
<dbReference type="InterPro" id="IPR004441">
    <property type="entry name" value="rRNA_MeTrfase_TrmH"/>
</dbReference>
<dbReference type="PANTHER" id="PTHR46429">
    <property type="entry name" value="23S RRNA (GUANOSINE-2'-O-)-METHYLTRANSFERASE RLMB"/>
    <property type="match status" value="1"/>
</dbReference>
<evidence type="ECO:0000256" key="1">
    <source>
        <dbReference type="ARBA" id="ARBA00022603"/>
    </source>
</evidence>
<dbReference type="PANTHER" id="PTHR46429:SF1">
    <property type="entry name" value="23S RRNA (GUANOSINE-2'-O-)-METHYLTRANSFERASE RLMB"/>
    <property type="match status" value="1"/>
</dbReference>
<accession>A0A5S5C2F2</accession>
<keyword evidence="1 4" id="KW-0489">Methyltransferase</keyword>
<dbReference type="RefSeq" id="WP_148782590.1">
    <property type="nucleotide sequence ID" value="NZ_VNHU01000005.1"/>
</dbReference>
<dbReference type="GO" id="GO:0005829">
    <property type="term" value="C:cytosol"/>
    <property type="evidence" value="ECO:0007669"/>
    <property type="project" value="TreeGrafter"/>
</dbReference>
<comment type="caution">
    <text evidence="4">The sequence shown here is derived from an EMBL/GenBank/DDBJ whole genome shotgun (WGS) entry which is preliminary data.</text>
</comment>
<evidence type="ECO:0000259" key="3">
    <source>
        <dbReference type="SMART" id="SM00967"/>
    </source>
</evidence>
<sequence>MKNDSQIFGIRAVIEAINANQTIDKVFVQKGLQGALSKELMDLLNDQHITYAFVPVEKLNRLTRKNHQGVVALTSPIIFADLENLVMNVIESGETPLFLILDQLSDVRNFGAIIRTAECTGVHGIIIQKKGGAPVSADTVKTSAGAIFKMPICKVDHIKDAVFYMQGSGIQVVAATEKTEQTIYQADLTLPTAIIMGSEGKGVTSSLLKMVDQKAKLPMFGSIGSLNVSVACGAFLYETIRQRL</sequence>
<dbReference type="Proteomes" id="UP000324376">
    <property type="component" value="Unassembled WGS sequence"/>
</dbReference>